<accession>A0A1D6KEQ6</accession>
<keyword evidence="3" id="KW-0813">Transport</keyword>
<gene>
    <name evidence="7" type="ORF">ZEAMMB73_Zm00001d030865</name>
</gene>
<proteinExistence type="inferred from homology"/>
<evidence type="ECO:0000256" key="2">
    <source>
        <dbReference type="ARBA" id="ARBA00006613"/>
    </source>
</evidence>
<dbReference type="InterPro" id="IPR002553">
    <property type="entry name" value="Clathrin/coatomer_adapt-like_N"/>
</dbReference>
<organism evidence="7">
    <name type="scientific">Zea mays</name>
    <name type="common">Maize</name>
    <dbReference type="NCBI Taxonomy" id="4577"/>
    <lineage>
        <taxon>Eukaryota</taxon>
        <taxon>Viridiplantae</taxon>
        <taxon>Streptophyta</taxon>
        <taxon>Embryophyta</taxon>
        <taxon>Tracheophyta</taxon>
        <taxon>Spermatophyta</taxon>
        <taxon>Magnoliopsida</taxon>
        <taxon>Liliopsida</taxon>
        <taxon>Poales</taxon>
        <taxon>Poaceae</taxon>
        <taxon>PACMAD clade</taxon>
        <taxon>Panicoideae</taxon>
        <taxon>Andropogonodae</taxon>
        <taxon>Andropogoneae</taxon>
        <taxon>Tripsacinae</taxon>
        <taxon>Zea</taxon>
    </lineage>
</organism>
<dbReference type="ExpressionAtlas" id="A0A1D6KEQ6">
    <property type="expression patterns" value="baseline"/>
</dbReference>
<dbReference type="GO" id="GO:0016192">
    <property type="term" value="P:vesicle-mediated transport"/>
    <property type="evidence" value="ECO:0007669"/>
    <property type="project" value="InterPro"/>
</dbReference>
<sequence length="72" mass="8246">MGHLLLQGLQSSWNYVVQEAIIVIKDIFRRYPNTYESIIATLCESLDTLDEPEAKASMIWIIGEYAERIDNG</sequence>
<keyword evidence="4" id="KW-0653">Protein transport</keyword>
<protein>
    <submittedName>
        <fullName evidence="7">Beta-adaptin-like protein C</fullName>
    </submittedName>
</protein>
<dbReference type="AlphaFoldDB" id="A0A1D6KEQ6"/>
<dbReference type="STRING" id="4577.A0A1D6KEQ6"/>
<evidence type="ECO:0000256" key="4">
    <source>
        <dbReference type="ARBA" id="ARBA00022927"/>
    </source>
</evidence>
<dbReference type="PANTHER" id="PTHR11134">
    <property type="entry name" value="ADAPTOR COMPLEX SUBUNIT BETA FAMILY MEMBER"/>
    <property type="match status" value="1"/>
</dbReference>
<dbReference type="InterPro" id="IPR011989">
    <property type="entry name" value="ARM-like"/>
</dbReference>
<evidence type="ECO:0000256" key="5">
    <source>
        <dbReference type="ARBA" id="ARBA00023136"/>
    </source>
</evidence>
<feature type="domain" description="Clathrin/coatomer adaptor adaptin-like N-terminal" evidence="6">
    <location>
        <begin position="4"/>
        <end position="71"/>
    </location>
</feature>
<evidence type="ECO:0000256" key="3">
    <source>
        <dbReference type="ARBA" id="ARBA00022448"/>
    </source>
</evidence>
<dbReference type="InParanoid" id="A0A1D6KEQ6"/>
<evidence type="ECO:0000259" key="6">
    <source>
        <dbReference type="Pfam" id="PF01602"/>
    </source>
</evidence>
<dbReference type="GO" id="GO:0012505">
    <property type="term" value="C:endomembrane system"/>
    <property type="evidence" value="ECO:0007669"/>
    <property type="project" value="UniProtKB-SubCell"/>
</dbReference>
<dbReference type="InterPro" id="IPR026739">
    <property type="entry name" value="AP_beta"/>
</dbReference>
<name>A0A1D6KEQ6_MAIZE</name>
<comment type="similarity">
    <text evidence="2">Belongs to the adaptor complexes large subunit family.</text>
</comment>
<dbReference type="SMR" id="A0A1D6KEQ6"/>
<evidence type="ECO:0000256" key="1">
    <source>
        <dbReference type="ARBA" id="ARBA00004308"/>
    </source>
</evidence>
<dbReference type="InterPro" id="IPR016024">
    <property type="entry name" value="ARM-type_fold"/>
</dbReference>
<evidence type="ECO:0000313" key="7">
    <source>
        <dbReference type="EMBL" id="ONM01628.1"/>
    </source>
</evidence>
<comment type="subcellular location">
    <subcellularLocation>
        <location evidence="1">Endomembrane system</location>
    </subcellularLocation>
</comment>
<dbReference type="GO" id="GO:0006886">
    <property type="term" value="P:intracellular protein transport"/>
    <property type="evidence" value="ECO:0007669"/>
    <property type="project" value="InterPro"/>
</dbReference>
<dbReference type="GO" id="GO:0030117">
    <property type="term" value="C:membrane coat"/>
    <property type="evidence" value="ECO:0007669"/>
    <property type="project" value="InterPro"/>
</dbReference>
<dbReference type="Gene3D" id="1.25.10.10">
    <property type="entry name" value="Leucine-rich Repeat Variant"/>
    <property type="match status" value="1"/>
</dbReference>
<dbReference type="Pfam" id="PF01602">
    <property type="entry name" value="Adaptin_N"/>
    <property type="match status" value="1"/>
</dbReference>
<keyword evidence="5" id="KW-0472">Membrane</keyword>
<reference evidence="7" key="1">
    <citation type="submission" date="2015-12" db="EMBL/GenBank/DDBJ databases">
        <title>Update maize B73 reference genome by single molecule sequencing technologies.</title>
        <authorList>
            <consortium name="Maize Genome Sequencing Project"/>
            <person name="Ware D."/>
        </authorList>
    </citation>
    <scope>NUCLEOTIDE SEQUENCE [LARGE SCALE GENOMIC DNA]</scope>
    <source>
        <tissue evidence="7">Seedling</tissue>
    </source>
</reference>
<dbReference type="EMBL" id="CM007647">
    <property type="protein sequence ID" value="ONM01628.1"/>
    <property type="molecule type" value="Genomic_DNA"/>
</dbReference>
<dbReference type="SUPFAM" id="SSF48371">
    <property type="entry name" value="ARM repeat"/>
    <property type="match status" value="1"/>
</dbReference>